<keyword evidence="4" id="KW-1185">Reference proteome</keyword>
<name>A0A317X1L0_9EURO</name>
<dbReference type="AlphaFoldDB" id="A0A317X1L0"/>
<evidence type="ECO:0000256" key="1">
    <source>
        <dbReference type="SAM" id="MobiDB-lite"/>
    </source>
</evidence>
<dbReference type="GeneID" id="37109479"/>
<protein>
    <recommendedName>
        <fullName evidence="5">Secreted protein</fullName>
    </recommendedName>
</protein>
<reference evidence="3 4" key="1">
    <citation type="submission" date="2016-12" db="EMBL/GenBank/DDBJ databases">
        <title>The genomes of Aspergillus section Nigri reveals drivers in fungal speciation.</title>
        <authorList>
            <consortium name="DOE Joint Genome Institute"/>
            <person name="Vesth T.C."/>
            <person name="Nybo J."/>
            <person name="Theobald S."/>
            <person name="Brandl J."/>
            <person name="Frisvad J.C."/>
            <person name="Nielsen K.F."/>
            <person name="Lyhne E.K."/>
            <person name="Kogle M.E."/>
            <person name="Kuo A."/>
            <person name="Riley R."/>
            <person name="Clum A."/>
            <person name="Nolan M."/>
            <person name="Lipzen A."/>
            <person name="Salamov A."/>
            <person name="Henrissat B."/>
            <person name="Wiebenga A."/>
            <person name="De Vries R.P."/>
            <person name="Grigoriev I.V."/>
            <person name="Mortensen U.H."/>
            <person name="Andersen M.R."/>
            <person name="Baker S.E."/>
        </authorList>
    </citation>
    <scope>NUCLEOTIDE SEQUENCE [LARGE SCALE GENOMIC DNA]</scope>
    <source>
        <strain evidence="3 4">CBS 115572</strain>
    </source>
</reference>
<organism evidence="3 4">
    <name type="scientific">Aspergillus sclerotioniger CBS 115572</name>
    <dbReference type="NCBI Taxonomy" id="1450535"/>
    <lineage>
        <taxon>Eukaryota</taxon>
        <taxon>Fungi</taxon>
        <taxon>Dikarya</taxon>
        <taxon>Ascomycota</taxon>
        <taxon>Pezizomycotina</taxon>
        <taxon>Eurotiomycetes</taxon>
        <taxon>Eurotiomycetidae</taxon>
        <taxon>Eurotiales</taxon>
        <taxon>Aspergillaceae</taxon>
        <taxon>Aspergillus</taxon>
        <taxon>Aspergillus subgen. Circumdati</taxon>
    </lineage>
</organism>
<sequence length="120" mass="13282">MLSLLLTVTMLNAQAVNYGASDTSPSRQPWIQLGRWTAVPTSPAVQAIHHEHSGLFALCRDCQRRKRGARQSHCPGYPYQGKSTARPKEGERVTAGRGRFVRRPRGIGRPAFPGLVHDSH</sequence>
<gene>
    <name evidence="3" type="ORF">BO94DRAFT_393373</name>
</gene>
<dbReference type="RefSeq" id="XP_025469165.1">
    <property type="nucleotide sequence ID" value="XM_025607336.1"/>
</dbReference>
<feature type="chain" id="PRO_5016463181" description="Secreted protein" evidence="2">
    <location>
        <begin position="16"/>
        <end position="120"/>
    </location>
</feature>
<keyword evidence="2" id="KW-0732">Signal</keyword>
<evidence type="ECO:0000256" key="2">
    <source>
        <dbReference type="SAM" id="SignalP"/>
    </source>
</evidence>
<proteinExistence type="predicted"/>
<comment type="caution">
    <text evidence="3">The sequence shown here is derived from an EMBL/GenBank/DDBJ whole genome shotgun (WGS) entry which is preliminary data.</text>
</comment>
<dbReference type="EMBL" id="MSFK01000009">
    <property type="protein sequence ID" value="PWY91437.1"/>
    <property type="molecule type" value="Genomic_DNA"/>
</dbReference>
<evidence type="ECO:0000313" key="4">
    <source>
        <dbReference type="Proteomes" id="UP000246702"/>
    </source>
</evidence>
<evidence type="ECO:0000313" key="3">
    <source>
        <dbReference type="EMBL" id="PWY91437.1"/>
    </source>
</evidence>
<accession>A0A317X1L0</accession>
<feature type="region of interest" description="Disordered" evidence="1">
    <location>
        <begin position="69"/>
        <end position="120"/>
    </location>
</feature>
<feature type="signal peptide" evidence="2">
    <location>
        <begin position="1"/>
        <end position="15"/>
    </location>
</feature>
<dbReference type="Proteomes" id="UP000246702">
    <property type="component" value="Unassembled WGS sequence"/>
</dbReference>
<evidence type="ECO:0008006" key="5">
    <source>
        <dbReference type="Google" id="ProtNLM"/>
    </source>
</evidence>